<dbReference type="AlphaFoldDB" id="A0A1Q9CKK9"/>
<sequence length="380" mass="42896">MLAAMGHNGSLYKYANSSLGLDVDFMKAALQQAPCRNCPLPTWQWHTSPAICMDKTFMLLMVARQGVALQYAGSELRDDEELVRAAMHAYPLAFQYASFALRGNRAFATYAVGVSLQNLFYVSEDLRSDRNFVLFCLPTYYMGQPQAVQVTTILKKLPETFASDREVVLRVLQALPHWHRRAELMRASRDLHSDAELKEVAGLQLSRPAVRGYTDVEPVQHLPAPPLTAESRNALQYSTTAAQNKQSFWRELLHKDPAVLAFLGKDEAVDEKDLVLAAVKKDGRMLEYASEELRMDVDLVLAALENDADVYDFLPEAMRCREEIALLAFRKHRIKLPKPLLSNRHVVVEAAAMQDKATEVEKRRLQKLPLAHLVAKFELA</sequence>
<dbReference type="EMBL" id="LSRX01001115">
    <property type="protein sequence ID" value="OLP83463.1"/>
    <property type="molecule type" value="Genomic_DNA"/>
</dbReference>
<dbReference type="Proteomes" id="UP000186817">
    <property type="component" value="Unassembled WGS sequence"/>
</dbReference>
<accession>A0A1Q9CKK9</accession>
<evidence type="ECO:0000313" key="2">
    <source>
        <dbReference type="EMBL" id="OLP83463.1"/>
    </source>
</evidence>
<evidence type="ECO:0000259" key="1">
    <source>
        <dbReference type="Pfam" id="PF13475"/>
    </source>
</evidence>
<dbReference type="Pfam" id="PF13475">
    <property type="entry name" value="DUF4116"/>
    <property type="match status" value="2"/>
</dbReference>
<protein>
    <recommendedName>
        <fullName evidence="1">DUF4116 domain-containing protein</fullName>
    </recommendedName>
</protein>
<dbReference type="InterPro" id="IPR025197">
    <property type="entry name" value="DUF4116"/>
</dbReference>
<reference evidence="2 3" key="1">
    <citation type="submission" date="2016-02" db="EMBL/GenBank/DDBJ databases">
        <title>Genome analysis of coral dinoflagellate symbionts highlights evolutionary adaptations to a symbiotic lifestyle.</title>
        <authorList>
            <person name="Aranda M."/>
            <person name="Li Y."/>
            <person name="Liew Y.J."/>
            <person name="Baumgarten S."/>
            <person name="Simakov O."/>
            <person name="Wilson M."/>
            <person name="Piel J."/>
            <person name="Ashoor H."/>
            <person name="Bougouffa S."/>
            <person name="Bajic V.B."/>
            <person name="Ryu T."/>
            <person name="Ravasi T."/>
            <person name="Bayer T."/>
            <person name="Micklem G."/>
            <person name="Kim H."/>
            <person name="Bhak J."/>
            <person name="Lajeunesse T.C."/>
            <person name="Voolstra C.R."/>
        </authorList>
    </citation>
    <scope>NUCLEOTIDE SEQUENCE [LARGE SCALE GENOMIC DNA]</scope>
    <source>
        <strain evidence="2 3">CCMP2467</strain>
    </source>
</reference>
<keyword evidence="3" id="KW-1185">Reference proteome</keyword>
<proteinExistence type="predicted"/>
<organism evidence="2 3">
    <name type="scientific">Symbiodinium microadriaticum</name>
    <name type="common">Dinoflagellate</name>
    <name type="synonym">Zooxanthella microadriatica</name>
    <dbReference type="NCBI Taxonomy" id="2951"/>
    <lineage>
        <taxon>Eukaryota</taxon>
        <taxon>Sar</taxon>
        <taxon>Alveolata</taxon>
        <taxon>Dinophyceae</taxon>
        <taxon>Suessiales</taxon>
        <taxon>Symbiodiniaceae</taxon>
        <taxon>Symbiodinium</taxon>
    </lineage>
</organism>
<dbReference type="OrthoDB" id="421078at2759"/>
<evidence type="ECO:0000313" key="3">
    <source>
        <dbReference type="Proteomes" id="UP000186817"/>
    </source>
</evidence>
<gene>
    <name evidence="2" type="ORF">AK812_SmicGene35785</name>
</gene>
<feature type="domain" description="DUF4116" evidence="1">
    <location>
        <begin position="54"/>
        <end position="102"/>
    </location>
</feature>
<comment type="caution">
    <text evidence="2">The sequence shown here is derived from an EMBL/GenBank/DDBJ whole genome shotgun (WGS) entry which is preliminary data.</text>
</comment>
<name>A0A1Q9CKK9_SYMMI</name>
<feature type="domain" description="DUF4116" evidence="1">
    <location>
        <begin position="272"/>
        <end position="319"/>
    </location>
</feature>